<dbReference type="GO" id="GO:0003824">
    <property type="term" value="F:catalytic activity"/>
    <property type="evidence" value="ECO:0007669"/>
    <property type="project" value="InterPro"/>
</dbReference>
<reference evidence="4 5" key="1">
    <citation type="submission" date="2019-07" db="EMBL/GenBank/DDBJ databases">
        <title>Draft genome assembly of a fouling barnacle, Amphibalanus amphitrite (Darwin, 1854): The first reference genome for Thecostraca.</title>
        <authorList>
            <person name="Kim W."/>
        </authorList>
    </citation>
    <scope>NUCLEOTIDE SEQUENCE [LARGE SCALE GENOMIC DNA]</scope>
    <source>
        <strain evidence="4">SNU_AA5</strain>
        <tissue evidence="4">Soma without cirri and trophi</tissue>
    </source>
</reference>
<protein>
    <recommendedName>
        <fullName evidence="3">Endonuclease/exonuclease/phosphatase domain-containing protein</fullName>
    </recommendedName>
</protein>
<name>A0A6A4VA28_AMPAM</name>
<feature type="compositionally biased region" description="Basic residues" evidence="1">
    <location>
        <begin position="107"/>
        <end position="129"/>
    </location>
</feature>
<dbReference type="Pfam" id="PF03372">
    <property type="entry name" value="Exo_endo_phos"/>
    <property type="match status" value="1"/>
</dbReference>
<accession>A0A6A4VA28</accession>
<dbReference type="EMBL" id="VIIS01001769">
    <property type="protein sequence ID" value="KAF0293137.1"/>
    <property type="molecule type" value="Genomic_DNA"/>
</dbReference>
<sequence length="362" mass="39810">MHRDLARYLTLLAVVRVLVVLCTPRLVMSHTPRTATQHDHSNSNVHRLHQPHSALLRDVATRQPARPRGAPRPPGRAAPALTSDLSAPEAATCQPPAAADRAGPRRQLGRGRRRPQRRGARGQRGRGRGGRGAAPGCLHIGALNIQSLKPKLLELSDELRRRDFDVMLLSETWLRPATPSRLVVLPGYDISRVDRPDGRGYGGVAILTRAGITTSALKITGSGDPASKLESHWALLKLDRGRQLVIGSLYRPPRYTVAALQCDFADLEAQLQRVLVDFPGVPLVICGDLNSLARSGRDSAEYRELNRAVRSAVRSDRRRDIQREIGERGPARVWRCIKSVVAEMSHRCFARAVRAQLMAPGA</sequence>
<organism evidence="4 5">
    <name type="scientific">Amphibalanus amphitrite</name>
    <name type="common">Striped barnacle</name>
    <name type="synonym">Balanus amphitrite</name>
    <dbReference type="NCBI Taxonomy" id="1232801"/>
    <lineage>
        <taxon>Eukaryota</taxon>
        <taxon>Metazoa</taxon>
        <taxon>Ecdysozoa</taxon>
        <taxon>Arthropoda</taxon>
        <taxon>Crustacea</taxon>
        <taxon>Multicrustacea</taxon>
        <taxon>Cirripedia</taxon>
        <taxon>Thoracica</taxon>
        <taxon>Thoracicalcarea</taxon>
        <taxon>Balanomorpha</taxon>
        <taxon>Balanoidea</taxon>
        <taxon>Balanidae</taxon>
        <taxon>Amphibalaninae</taxon>
        <taxon>Amphibalanus</taxon>
    </lineage>
</organism>
<dbReference type="Proteomes" id="UP000440578">
    <property type="component" value="Unassembled WGS sequence"/>
</dbReference>
<dbReference type="AlphaFoldDB" id="A0A6A4VA28"/>
<proteinExistence type="predicted"/>
<feature type="signal peptide" evidence="2">
    <location>
        <begin position="1"/>
        <end position="29"/>
    </location>
</feature>
<dbReference type="PANTHER" id="PTHR46670">
    <property type="entry name" value="ENDO/EXONUCLEASE/PHOSPHATASE DOMAIN-CONTAINING PROTEIN"/>
    <property type="match status" value="1"/>
</dbReference>
<dbReference type="InterPro" id="IPR036691">
    <property type="entry name" value="Endo/exonu/phosph_ase_sf"/>
</dbReference>
<evidence type="ECO:0000256" key="2">
    <source>
        <dbReference type="SAM" id="SignalP"/>
    </source>
</evidence>
<evidence type="ECO:0000313" key="4">
    <source>
        <dbReference type="EMBL" id="KAF0293137.1"/>
    </source>
</evidence>
<dbReference type="InterPro" id="IPR005135">
    <property type="entry name" value="Endo/exonuclease/phosphatase"/>
</dbReference>
<dbReference type="PANTHER" id="PTHR46670:SF3">
    <property type="entry name" value="ENDONUCLEASE_EXONUCLEASE_PHOSPHATASE DOMAIN-CONTAINING PROTEIN"/>
    <property type="match status" value="1"/>
</dbReference>
<dbReference type="Gene3D" id="3.60.10.10">
    <property type="entry name" value="Endonuclease/exonuclease/phosphatase"/>
    <property type="match status" value="1"/>
</dbReference>
<feature type="region of interest" description="Disordered" evidence="1">
    <location>
        <begin position="62"/>
        <end position="136"/>
    </location>
</feature>
<evidence type="ECO:0000256" key="1">
    <source>
        <dbReference type="SAM" id="MobiDB-lite"/>
    </source>
</evidence>
<keyword evidence="5" id="KW-1185">Reference proteome</keyword>
<evidence type="ECO:0000259" key="3">
    <source>
        <dbReference type="Pfam" id="PF03372"/>
    </source>
</evidence>
<evidence type="ECO:0000313" key="5">
    <source>
        <dbReference type="Proteomes" id="UP000440578"/>
    </source>
</evidence>
<feature type="domain" description="Endonuclease/exonuclease/phosphatase" evidence="3">
    <location>
        <begin position="143"/>
        <end position="296"/>
    </location>
</feature>
<keyword evidence="2" id="KW-0732">Signal</keyword>
<comment type="caution">
    <text evidence="4">The sequence shown here is derived from an EMBL/GenBank/DDBJ whole genome shotgun (WGS) entry which is preliminary data.</text>
</comment>
<dbReference type="OrthoDB" id="6350820at2759"/>
<feature type="chain" id="PRO_5025468383" description="Endonuclease/exonuclease/phosphatase domain-containing protein" evidence="2">
    <location>
        <begin position="30"/>
        <end position="362"/>
    </location>
</feature>
<gene>
    <name evidence="4" type="ORF">FJT64_008958</name>
</gene>
<dbReference type="SUPFAM" id="SSF56219">
    <property type="entry name" value="DNase I-like"/>
    <property type="match status" value="1"/>
</dbReference>